<keyword evidence="4" id="KW-1185">Reference proteome</keyword>
<dbReference type="Proteomes" id="UP000199155">
    <property type="component" value="Unassembled WGS sequence"/>
</dbReference>
<keyword evidence="2" id="KW-0472">Membrane</keyword>
<dbReference type="AlphaFoldDB" id="A0A1G9HST7"/>
<dbReference type="RefSeq" id="WP_093616724.1">
    <property type="nucleotide sequence ID" value="NZ_FNFF01000020.1"/>
</dbReference>
<feature type="compositionally biased region" description="Low complexity" evidence="1">
    <location>
        <begin position="382"/>
        <end position="397"/>
    </location>
</feature>
<protein>
    <submittedName>
        <fullName evidence="3">Uncharacterized protein</fullName>
    </submittedName>
</protein>
<feature type="compositionally biased region" description="Pro residues" evidence="1">
    <location>
        <begin position="187"/>
        <end position="197"/>
    </location>
</feature>
<organism evidence="3 4">
    <name type="scientific">Streptomyces indicus</name>
    <dbReference type="NCBI Taxonomy" id="417292"/>
    <lineage>
        <taxon>Bacteria</taxon>
        <taxon>Bacillati</taxon>
        <taxon>Actinomycetota</taxon>
        <taxon>Actinomycetes</taxon>
        <taxon>Kitasatosporales</taxon>
        <taxon>Streptomycetaceae</taxon>
        <taxon>Streptomyces</taxon>
    </lineage>
</organism>
<gene>
    <name evidence="3" type="ORF">SAMN05421806_1206</name>
</gene>
<reference evidence="3 4" key="1">
    <citation type="submission" date="2016-10" db="EMBL/GenBank/DDBJ databases">
        <authorList>
            <person name="de Groot N.N."/>
        </authorList>
    </citation>
    <scope>NUCLEOTIDE SEQUENCE [LARGE SCALE GENOMIC DNA]</scope>
    <source>
        <strain evidence="3 4">CGMCC 4.5727</strain>
    </source>
</reference>
<feature type="region of interest" description="Disordered" evidence="1">
    <location>
        <begin position="492"/>
        <end position="525"/>
    </location>
</feature>
<keyword evidence="2" id="KW-1133">Transmembrane helix</keyword>
<evidence type="ECO:0000313" key="4">
    <source>
        <dbReference type="Proteomes" id="UP000199155"/>
    </source>
</evidence>
<sequence length="545" mass="54516">MTQSGQGEEPQIPAARPAQEGVVLPADGGAPLLPGGYAEPAGPAVPVGGQPWGQPWGPESASAQPSPAQGAVPPAPVQPPPAQGAAQPLPASGPDAEATQYIAPVPGQGMPPAFGASAADEAATQMIPPVMGDTPEMGAQRRQLPPQGPPGALPPQAPHAPYAQQTAPAQQPAQMPPAQQSAQMTPPQTPPGALPPEEPAESTYFLGNQPNTVGPGAQPPVSPDAQATQYLPPVPPAQGSGPVGSGSVPPAPTGAPYGIRPGAPGDRQPPAEFDSLFRSEPAGGGTDSTQQMPRIEQPGPAPRASHGSHGGPGGHGGRAAARRGDDGRGGRGGGAPTRGRVLAVVGVGIAVVGIAAGGLIGLLGGDGDEGEQDPAPAAATGPAKESSSAPAAPDPAKAQAVALDKLLADSNNSRDAVIRSVEAIKSCKNLGRAAQDLREAADQRNSLVSRLAELNTDKLPQQQKLRDALNKAWKASASADDHYAAWAGQVAGKKGCPKGTARSTNQSQAGNRASGEATTAKREAAPLWNAIAKQWGLPERTPTQL</sequence>
<evidence type="ECO:0000256" key="2">
    <source>
        <dbReference type="SAM" id="Phobius"/>
    </source>
</evidence>
<dbReference type="EMBL" id="FNFF01000020">
    <property type="protein sequence ID" value="SDL15774.1"/>
    <property type="molecule type" value="Genomic_DNA"/>
</dbReference>
<feature type="compositionally biased region" description="Pro residues" evidence="1">
    <location>
        <begin position="146"/>
        <end position="158"/>
    </location>
</feature>
<feature type="compositionally biased region" description="Low complexity" evidence="1">
    <location>
        <begin position="159"/>
        <end position="186"/>
    </location>
</feature>
<feature type="compositionally biased region" description="Gly residues" evidence="1">
    <location>
        <begin position="308"/>
        <end position="317"/>
    </location>
</feature>
<feature type="compositionally biased region" description="Low complexity" evidence="1">
    <location>
        <begin position="25"/>
        <end position="72"/>
    </location>
</feature>
<keyword evidence="2" id="KW-0812">Transmembrane</keyword>
<feature type="compositionally biased region" description="Low complexity" evidence="1">
    <location>
        <begin position="83"/>
        <end position="94"/>
    </location>
</feature>
<evidence type="ECO:0000313" key="3">
    <source>
        <dbReference type="EMBL" id="SDL15774.1"/>
    </source>
</evidence>
<feature type="compositionally biased region" description="Low complexity" evidence="1">
    <location>
        <begin position="237"/>
        <end position="248"/>
    </location>
</feature>
<feature type="region of interest" description="Disordered" evidence="1">
    <location>
        <begin position="362"/>
        <end position="397"/>
    </location>
</feature>
<feature type="transmembrane region" description="Helical" evidence="2">
    <location>
        <begin position="341"/>
        <end position="364"/>
    </location>
</feature>
<feature type="region of interest" description="Disordered" evidence="1">
    <location>
        <begin position="1"/>
        <end position="339"/>
    </location>
</feature>
<name>A0A1G9HST7_9ACTN</name>
<feature type="compositionally biased region" description="Polar residues" evidence="1">
    <location>
        <begin position="501"/>
        <end position="511"/>
    </location>
</feature>
<evidence type="ECO:0000256" key="1">
    <source>
        <dbReference type="SAM" id="MobiDB-lite"/>
    </source>
</evidence>
<feature type="compositionally biased region" description="Pro residues" evidence="1">
    <location>
        <begin position="73"/>
        <end position="82"/>
    </location>
</feature>
<dbReference type="OrthoDB" id="3763497at2"/>
<dbReference type="STRING" id="417292.SAMN05421806_1206"/>
<accession>A0A1G9HST7</accession>
<proteinExistence type="predicted"/>